<reference evidence="3" key="1">
    <citation type="submission" date="2022-11" db="UniProtKB">
        <authorList>
            <consortium name="WormBaseParasite"/>
        </authorList>
    </citation>
    <scope>IDENTIFICATION</scope>
</reference>
<organism evidence="2 3">
    <name type="scientific">Romanomermis culicivorax</name>
    <name type="common">Nematode worm</name>
    <dbReference type="NCBI Taxonomy" id="13658"/>
    <lineage>
        <taxon>Eukaryota</taxon>
        <taxon>Metazoa</taxon>
        <taxon>Ecdysozoa</taxon>
        <taxon>Nematoda</taxon>
        <taxon>Enoplea</taxon>
        <taxon>Dorylaimia</taxon>
        <taxon>Mermithida</taxon>
        <taxon>Mermithoidea</taxon>
        <taxon>Mermithidae</taxon>
        <taxon>Romanomermis</taxon>
    </lineage>
</organism>
<keyword evidence="2" id="KW-1185">Reference proteome</keyword>
<protein>
    <submittedName>
        <fullName evidence="3">Uncharacterized protein</fullName>
    </submittedName>
</protein>
<keyword evidence="1" id="KW-0472">Membrane</keyword>
<evidence type="ECO:0000313" key="3">
    <source>
        <dbReference type="WBParaSite" id="nRc.2.0.1.t23980-RA"/>
    </source>
</evidence>
<dbReference type="Proteomes" id="UP000887565">
    <property type="component" value="Unplaced"/>
</dbReference>
<feature type="transmembrane region" description="Helical" evidence="1">
    <location>
        <begin position="40"/>
        <end position="58"/>
    </location>
</feature>
<name>A0A915JDV5_ROMCU</name>
<dbReference type="AlphaFoldDB" id="A0A915JDV5"/>
<sequence length="87" mass="10357">MTTTLDVVDVWIFRPASSSFDDISEKLLREESLKNFEEKLHIIIFSAAANFASIFVYWRFYGDPPRRFFGSRRRQFFAVVVVRRFVI</sequence>
<accession>A0A915JDV5</accession>
<proteinExistence type="predicted"/>
<keyword evidence="1" id="KW-1133">Transmembrane helix</keyword>
<dbReference type="WBParaSite" id="nRc.2.0.1.t23980-RA">
    <property type="protein sequence ID" value="nRc.2.0.1.t23980-RA"/>
    <property type="gene ID" value="nRc.2.0.1.g23980"/>
</dbReference>
<keyword evidence="1" id="KW-0812">Transmembrane</keyword>
<evidence type="ECO:0000313" key="2">
    <source>
        <dbReference type="Proteomes" id="UP000887565"/>
    </source>
</evidence>
<evidence type="ECO:0000256" key="1">
    <source>
        <dbReference type="SAM" id="Phobius"/>
    </source>
</evidence>